<name>A0A974NHI7_9GAMM</name>
<dbReference type="EMBL" id="CP067393">
    <property type="protein sequence ID" value="QQP86652.1"/>
    <property type="molecule type" value="Genomic_DNA"/>
</dbReference>
<dbReference type="AlphaFoldDB" id="A0A974NHI7"/>
<gene>
    <name evidence="1" type="ORF">JHT90_05275</name>
</gene>
<reference evidence="1 2" key="1">
    <citation type="submission" date="2021-01" db="EMBL/GenBank/DDBJ databases">
        <title>Entomomonas sp. F2A isolated from a house cricket (Acheta domesticus).</title>
        <authorList>
            <person name="Spergser J."/>
            <person name="Busse H.-J."/>
        </authorList>
    </citation>
    <scope>NUCLEOTIDE SEQUENCE [LARGE SCALE GENOMIC DNA]</scope>
    <source>
        <strain evidence="1 2">F2A</strain>
    </source>
</reference>
<proteinExistence type="predicted"/>
<dbReference type="RefSeq" id="WP_201094927.1">
    <property type="nucleotide sequence ID" value="NZ_CP067393.1"/>
</dbReference>
<sequence>MSQYRDKFLSLWSQLRISQSFWIVDDIINEEFWIVDIDDITLEIRPQQNIKITKHAFVAVIDYLVEHNHFIDNACEVRTGDTYERSVPLSRVVQEANPYMTECCLNYVLAILKALGIVDITATRLNRVWLVELPDDDVESNE</sequence>
<evidence type="ECO:0000313" key="1">
    <source>
        <dbReference type="EMBL" id="QQP86652.1"/>
    </source>
</evidence>
<dbReference type="Proteomes" id="UP000595278">
    <property type="component" value="Chromosome"/>
</dbReference>
<evidence type="ECO:0000313" key="2">
    <source>
        <dbReference type="Proteomes" id="UP000595278"/>
    </source>
</evidence>
<accession>A0A974NHI7</accession>
<organism evidence="1 2">
    <name type="scientific">Entomomonas asaccharolytica</name>
    <dbReference type="NCBI Taxonomy" id="2785331"/>
    <lineage>
        <taxon>Bacteria</taxon>
        <taxon>Pseudomonadati</taxon>
        <taxon>Pseudomonadota</taxon>
        <taxon>Gammaproteobacteria</taxon>
        <taxon>Pseudomonadales</taxon>
        <taxon>Pseudomonadaceae</taxon>
        <taxon>Entomomonas</taxon>
    </lineage>
</organism>
<protein>
    <submittedName>
        <fullName evidence="1">Uncharacterized protein</fullName>
    </submittedName>
</protein>
<keyword evidence="2" id="KW-1185">Reference proteome</keyword>
<dbReference type="KEGG" id="eaz:JHT90_05275"/>